<dbReference type="HOGENOM" id="CLU_012630_1_1_1"/>
<dbReference type="GO" id="GO:0003729">
    <property type="term" value="F:mRNA binding"/>
    <property type="evidence" value="ECO:0007669"/>
    <property type="project" value="TreeGrafter"/>
</dbReference>
<accession>W3WYN6</accession>
<dbReference type="EMBL" id="KI912114">
    <property type="protein sequence ID" value="ETS78965.1"/>
    <property type="molecule type" value="Genomic_DNA"/>
</dbReference>
<evidence type="ECO:0000256" key="2">
    <source>
        <dbReference type="PROSITE-ProRule" id="PRU00708"/>
    </source>
</evidence>
<dbReference type="GeneID" id="19273831"/>
<dbReference type="OrthoDB" id="1908178at2759"/>
<dbReference type="NCBIfam" id="TIGR00756">
    <property type="entry name" value="PPR"/>
    <property type="match status" value="1"/>
</dbReference>
<evidence type="ECO:0000256" key="1">
    <source>
        <dbReference type="ARBA" id="ARBA00022737"/>
    </source>
</evidence>
<dbReference type="PANTHER" id="PTHR47933">
    <property type="entry name" value="PENTATRICOPEPTIDE REPEAT-CONTAINING PROTEIN 1, MITOCHONDRIAL"/>
    <property type="match status" value="1"/>
</dbReference>
<evidence type="ECO:0000313" key="5">
    <source>
        <dbReference type="Proteomes" id="UP000030651"/>
    </source>
</evidence>
<dbReference type="AlphaFoldDB" id="W3WYN6"/>
<sequence length="614" mass="68998">MKILGRIDGSIYGAIRSHSSVSRAIQSAAHGQHGANHHNLIIAAVSSLSCPSRSLRRTRSESAAPVCAGTNISNSAYSTITTPNYRRPSNSISFTSHTPQKRNQNHTSSAAAAAVEPYWPVTPCTLPSKSREELLSFLDYYDEVTVEEQLEFLRDPYRRGYAPAAVQPLRLSEGPHDYFSPSPEELEMGDQEVQQTLSRLRSAITQKLLRANSISNDDIYDVYRSLPEPRMHYLSGRQRHALFAALGATERKNAKDMLRYFAVVADVKNAGFSLTRTEWNTALSFASRYVGASSQTETEAALHLWREMEHDAGISGNEVTFNILFDVAAKAGKFALAEMTYQEMITRGHHFNRYHHVSLIHYFGLKLDSSGMRAAYKAMVDNGEVIDTRVLNCVISGFLRCGEETSAEFVYHMMKKSDDRSKLIPQRDYSFNKMVNKVLLMFSRLSRKHPDLSDGPQSATALTPDLATYRILLNYYGVRLGQMSQVVQFLDEMKFFRVPLHGSVFLALFKAFSIHGGNPNTAWSVKRLVDVWHAFLDAFDGGANGLYINTWMAMWVLRAFAICTDSKEEVLAVYEELRARWPADDGTDAFMLDFLHNLISEKGWGPNNVPLIPM</sequence>
<dbReference type="InterPro" id="IPR011990">
    <property type="entry name" value="TPR-like_helical_dom_sf"/>
</dbReference>
<dbReference type="RefSeq" id="XP_007835590.1">
    <property type="nucleotide sequence ID" value="XM_007837399.1"/>
</dbReference>
<dbReference type="PANTHER" id="PTHR47933:SF11">
    <property type="entry name" value="PENTATRICOPEPTIDE REPEAT-CONTAINING PROTEIN 2"/>
    <property type="match status" value="1"/>
</dbReference>
<dbReference type="InParanoid" id="W3WYN6"/>
<protein>
    <recommendedName>
        <fullName evidence="6">Pentacotripeptide-repeat region of PRORP domain-containing protein</fullName>
    </recommendedName>
</protein>
<gene>
    <name evidence="4" type="ORF">PFICI_08818</name>
</gene>
<evidence type="ECO:0000256" key="3">
    <source>
        <dbReference type="SAM" id="MobiDB-lite"/>
    </source>
</evidence>
<evidence type="ECO:0008006" key="6">
    <source>
        <dbReference type="Google" id="ProtNLM"/>
    </source>
</evidence>
<organism evidence="4 5">
    <name type="scientific">Pestalotiopsis fici (strain W106-1 / CGMCC3.15140)</name>
    <dbReference type="NCBI Taxonomy" id="1229662"/>
    <lineage>
        <taxon>Eukaryota</taxon>
        <taxon>Fungi</taxon>
        <taxon>Dikarya</taxon>
        <taxon>Ascomycota</taxon>
        <taxon>Pezizomycotina</taxon>
        <taxon>Sordariomycetes</taxon>
        <taxon>Xylariomycetidae</taxon>
        <taxon>Amphisphaeriales</taxon>
        <taxon>Sporocadaceae</taxon>
        <taxon>Pestalotiopsis</taxon>
    </lineage>
</organism>
<dbReference type="InterPro" id="IPR002885">
    <property type="entry name" value="PPR_rpt"/>
</dbReference>
<feature type="repeat" description="PPR" evidence="2">
    <location>
        <begin position="317"/>
        <end position="351"/>
    </location>
</feature>
<dbReference type="OMA" id="EMIYKEM"/>
<dbReference type="InterPro" id="IPR051240">
    <property type="entry name" value="Mito_RNA-Proc/Resp"/>
</dbReference>
<feature type="region of interest" description="Disordered" evidence="3">
    <location>
        <begin position="78"/>
        <end position="107"/>
    </location>
</feature>
<keyword evidence="1" id="KW-0677">Repeat</keyword>
<keyword evidence="5" id="KW-1185">Reference proteome</keyword>
<dbReference type="Pfam" id="PF01535">
    <property type="entry name" value="PPR"/>
    <property type="match status" value="2"/>
</dbReference>
<dbReference type="Proteomes" id="UP000030651">
    <property type="component" value="Unassembled WGS sequence"/>
</dbReference>
<dbReference type="Gene3D" id="1.25.40.10">
    <property type="entry name" value="Tetratricopeptide repeat domain"/>
    <property type="match status" value="1"/>
</dbReference>
<feature type="compositionally biased region" description="Polar residues" evidence="3">
    <location>
        <begin position="78"/>
        <end position="98"/>
    </location>
</feature>
<dbReference type="eggNOG" id="KOG4197">
    <property type="taxonomic scope" value="Eukaryota"/>
</dbReference>
<proteinExistence type="predicted"/>
<feature type="repeat" description="PPR" evidence="2">
    <location>
        <begin position="465"/>
        <end position="500"/>
    </location>
</feature>
<dbReference type="STRING" id="1229662.W3WYN6"/>
<dbReference type="PROSITE" id="PS51375">
    <property type="entry name" value="PPR"/>
    <property type="match status" value="2"/>
</dbReference>
<reference evidence="5" key="1">
    <citation type="journal article" date="2015" name="BMC Genomics">
        <title>Genomic and transcriptomic analysis of the endophytic fungus Pestalotiopsis fici reveals its lifestyle and high potential for synthesis of natural products.</title>
        <authorList>
            <person name="Wang X."/>
            <person name="Zhang X."/>
            <person name="Liu L."/>
            <person name="Xiang M."/>
            <person name="Wang W."/>
            <person name="Sun X."/>
            <person name="Che Y."/>
            <person name="Guo L."/>
            <person name="Liu G."/>
            <person name="Guo L."/>
            <person name="Wang C."/>
            <person name="Yin W.B."/>
            <person name="Stadler M."/>
            <person name="Zhang X."/>
            <person name="Liu X."/>
        </authorList>
    </citation>
    <scope>NUCLEOTIDE SEQUENCE [LARGE SCALE GENOMIC DNA]</scope>
    <source>
        <strain evidence="5">W106-1 / CGMCC3.15140</strain>
    </source>
</reference>
<dbReference type="KEGG" id="pfy:PFICI_08818"/>
<evidence type="ECO:0000313" key="4">
    <source>
        <dbReference type="EMBL" id="ETS78965.1"/>
    </source>
</evidence>
<name>W3WYN6_PESFW</name>